<evidence type="ECO:0000259" key="2">
    <source>
        <dbReference type="Pfam" id="PF01979"/>
    </source>
</evidence>
<dbReference type="AlphaFoldDB" id="A0A841APW9"/>
<accession>A0A841APW9</accession>
<evidence type="ECO:0000313" key="4">
    <source>
        <dbReference type="Proteomes" id="UP000536685"/>
    </source>
</evidence>
<name>A0A841APW9_9MICO</name>
<organism evidence="3 4">
    <name type="scientific">Conyzicola lurida</name>
    <dbReference type="NCBI Taxonomy" id="1172621"/>
    <lineage>
        <taxon>Bacteria</taxon>
        <taxon>Bacillati</taxon>
        <taxon>Actinomycetota</taxon>
        <taxon>Actinomycetes</taxon>
        <taxon>Micrococcales</taxon>
        <taxon>Microbacteriaceae</taxon>
        <taxon>Conyzicola</taxon>
    </lineage>
</organism>
<comment type="caution">
    <text evidence="3">The sequence shown here is derived from an EMBL/GenBank/DDBJ whole genome shotgun (WGS) entry which is preliminary data.</text>
</comment>
<dbReference type="Proteomes" id="UP000536685">
    <property type="component" value="Unassembled WGS sequence"/>
</dbReference>
<dbReference type="SUPFAM" id="SSF51338">
    <property type="entry name" value="Composite domain of metallo-dependent hydrolases"/>
    <property type="match status" value="1"/>
</dbReference>
<dbReference type="Pfam" id="PF01979">
    <property type="entry name" value="Amidohydro_1"/>
    <property type="match status" value="1"/>
</dbReference>
<dbReference type="InterPro" id="IPR032466">
    <property type="entry name" value="Metal_Hydrolase"/>
</dbReference>
<dbReference type="PANTHER" id="PTHR43135:SF3">
    <property type="entry name" value="ALPHA-D-RIBOSE 1-METHYLPHOSPHONATE 5-TRIPHOSPHATE DIPHOSPHATASE"/>
    <property type="match status" value="1"/>
</dbReference>
<dbReference type="EMBL" id="JACHMJ010000001">
    <property type="protein sequence ID" value="MBB5844002.1"/>
    <property type="molecule type" value="Genomic_DNA"/>
</dbReference>
<feature type="domain" description="Amidohydrolase-related" evidence="2">
    <location>
        <begin position="427"/>
        <end position="525"/>
    </location>
</feature>
<dbReference type="Gene3D" id="3.30.110.90">
    <property type="entry name" value="Amidohydrolase"/>
    <property type="match status" value="1"/>
</dbReference>
<gene>
    <name evidence="3" type="ORF">HD599_002325</name>
</gene>
<evidence type="ECO:0000256" key="1">
    <source>
        <dbReference type="SAM" id="MobiDB-lite"/>
    </source>
</evidence>
<dbReference type="Gene3D" id="3.40.50.10910">
    <property type="entry name" value="Amidohydrolase"/>
    <property type="match status" value="1"/>
</dbReference>
<dbReference type="InterPro" id="IPR051781">
    <property type="entry name" value="Metallo-dep_Hydrolase"/>
</dbReference>
<reference evidence="3 4" key="1">
    <citation type="submission" date="2020-08" db="EMBL/GenBank/DDBJ databases">
        <title>Sequencing the genomes of 1000 actinobacteria strains.</title>
        <authorList>
            <person name="Klenk H.-P."/>
        </authorList>
    </citation>
    <scope>NUCLEOTIDE SEQUENCE [LARGE SCALE GENOMIC DNA]</scope>
    <source>
        <strain evidence="3 4">DSM 105784</strain>
    </source>
</reference>
<dbReference type="InterPro" id="IPR006680">
    <property type="entry name" value="Amidohydro-rel"/>
</dbReference>
<proteinExistence type="predicted"/>
<dbReference type="SUPFAM" id="SSF51556">
    <property type="entry name" value="Metallo-dependent hydrolases"/>
    <property type="match status" value="1"/>
</dbReference>
<protein>
    <recommendedName>
        <fullName evidence="2">Amidohydrolase-related domain-containing protein</fullName>
    </recommendedName>
</protein>
<evidence type="ECO:0000313" key="3">
    <source>
        <dbReference type="EMBL" id="MBB5844002.1"/>
    </source>
</evidence>
<keyword evidence="4" id="KW-1185">Reference proteome</keyword>
<dbReference type="Gene3D" id="3.20.20.140">
    <property type="entry name" value="Metal-dependent hydrolases"/>
    <property type="match status" value="1"/>
</dbReference>
<dbReference type="PANTHER" id="PTHR43135">
    <property type="entry name" value="ALPHA-D-RIBOSE 1-METHYLPHOSPHONATE 5-TRIPHOSPHATE DIPHOSPHATASE"/>
    <property type="match status" value="1"/>
</dbReference>
<dbReference type="RefSeq" id="WP_184237733.1">
    <property type="nucleotide sequence ID" value="NZ_JACHMJ010000001.1"/>
</dbReference>
<dbReference type="InterPro" id="IPR011059">
    <property type="entry name" value="Metal-dep_hydrolase_composite"/>
</dbReference>
<dbReference type="Gene3D" id="2.30.40.10">
    <property type="entry name" value="Urease, subunit C, domain 1"/>
    <property type="match status" value="2"/>
</dbReference>
<dbReference type="GO" id="GO:0016810">
    <property type="term" value="F:hydrolase activity, acting on carbon-nitrogen (but not peptide) bonds"/>
    <property type="evidence" value="ECO:0007669"/>
    <property type="project" value="InterPro"/>
</dbReference>
<sequence>MTTAAAGRDSEMRMTAKPRKNPAADAAAGPSRRTLIKNIGFAALGVGVVAASGGPLFSALGGQRVPPRSTEADAAPFRIDHVTVVDPRDGSARADMSVLVRGGKIVSVGAATDASAKGVRVIDGGGRFVVPGYNNMHTHVFQEERSELFMATMLREGTTGMRQLAGPDALLRRRAEGRLSLGADTPGLLAMSGAILMPFNSPSIERVRHEIDRQKALGADFIKLIMVERDVFFAAVSWAHKRGMTIGGHLPPSITPAEASDAGYDFLEHLGTSANVWIETSSDSSALRAAADTSLALPNSLGYVPFAEQLFASELVVKVTATTLLNPALSDPPEFIPVLQRALDTFDEGAARKLAATFAKNGTWQTPTLSRLRTEYRMDAAEYKNHPWLEMLAPQVRTNFQTTRTAFLDLPRDRRSAYHRYYDTSLKLIGILHAAGVPIMTGTDGPGGNPGQDMPSEFQELAAAGLGPLDVLRATTTVPAAFLGRSDQMGAVDAGMAADFLLLDGDPLQSVDNLSAISAVVNSGNYHTVAQLDETVDRLLTSAEAS</sequence>
<feature type="region of interest" description="Disordered" evidence="1">
    <location>
        <begin position="1"/>
        <end position="29"/>
    </location>
</feature>